<dbReference type="GO" id="GO:0005829">
    <property type="term" value="C:cytosol"/>
    <property type="evidence" value="ECO:0007669"/>
    <property type="project" value="TreeGrafter"/>
</dbReference>
<evidence type="ECO:0000256" key="2">
    <source>
        <dbReference type="ARBA" id="ARBA00022679"/>
    </source>
</evidence>
<dbReference type="Pfam" id="PF00132">
    <property type="entry name" value="Hexapep"/>
    <property type="match status" value="1"/>
</dbReference>
<keyword evidence="2" id="KW-0808">Transferase</keyword>
<reference evidence="3 4" key="1">
    <citation type="submission" date="2021-04" db="EMBL/GenBank/DDBJ databases">
        <title>The genome sequence of Ideonella sp. 3Y2.</title>
        <authorList>
            <person name="Liu Y."/>
        </authorList>
    </citation>
    <scope>NUCLEOTIDE SEQUENCE [LARGE SCALE GENOMIC DNA]</scope>
    <source>
        <strain evidence="3 4">3Y2</strain>
    </source>
</reference>
<dbReference type="RefSeq" id="WP_210851894.1">
    <property type="nucleotide sequence ID" value="NZ_JAGQDD010000002.1"/>
</dbReference>
<evidence type="ECO:0000313" key="4">
    <source>
        <dbReference type="Proteomes" id="UP000676246"/>
    </source>
</evidence>
<proteinExistence type="inferred from homology"/>
<dbReference type="InterPro" id="IPR051159">
    <property type="entry name" value="Hexapeptide_acetyltransf"/>
</dbReference>
<dbReference type="Proteomes" id="UP000676246">
    <property type="component" value="Unassembled WGS sequence"/>
</dbReference>
<evidence type="ECO:0000256" key="1">
    <source>
        <dbReference type="ARBA" id="ARBA00007274"/>
    </source>
</evidence>
<dbReference type="EMBL" id="JAGQDD010000002">
    <property type="protein sequence ID" value="MBQ0929636.1"/>
    <property type="molecule type" value="Genomic_DNA"/>
</dbReference>
<name>A0A940YAV4_9BURK</name>
<comment type="similarity">
    <text evidence="1">Belongs to the transferase hexapeptide repeat family.</text>
</comment>
<sequence>MKALLLQLERALWGRAPLRWLVLGLDRLARRGLWLWGRMRFAALVPQRGQGCVCHWNADLKYPERLTLGDGVVIGTNVSIGAHSPVTIGHRVRLSREVMIETAGLDFSALQPPYTHRSAPIVIEEGVWIGARALVLGGVTIGAHSVIAAGAVVTRSCPPRSVLGGVPARVLSTIDELSAKESRA</sequence>
<dbReference type="PANTHER" id="PTHR23416:SF23">
    <property type="entry name" value="ACETYLTRANSFERASE C18B11.09C-RELATED"/>
    <property type="match status" value="1"/>
</dbReference>
<keyword evidence="4" id="KW-1185">Reference proteome</keyword>
<dbReference type="InterPro" id="IPR011004">
    <property type="entry name" value="Trimer_LpxA-like_sf"/>
</dbReference>
<dbReference type="GO" id="GO:0008374">
    <property type="term" value="F:O-acyltransferase activity"/>
    <property type="evidence" value="ECO:0007669"/>
    <property type="project" value="TreeGrafter"/>
</dbReference>
<dbReference type="AlphaFoldDB" id="A0A940YAV4"/>
<evidence type="ECO:0000313" key="3">
    <source>
        <dbReference type="EMBL" id="MBQ0929636.1"/>
    </source>
</evidence>
<dbReference type="Gene3D" id="2.160.10.10">
    <property type="entry name" value="Hexapeptide repeat proteins"/>
    <property type="match status" value="1"/>
</dbReference>
<protein>
    <submittedName>
        <fullName evidence="3">Acyltransferase</fullName>
    </submittedName>
</protein>
<dbReference type="PANTHER" id="PTHR23416">
    <property type="entry name" value="SIALIC ACID SYNTHASE-RELATED"/>
    <property type="match status" value="1"/>
</dbReference>
<dbReference type="SUPFAM" id="SSF51161">
    <property type="entry name" value="Trimeric LpxA-like enzymes"/>
    <property type="match status" value="1"/>
</dbReference>
<keyword evidence="3" id="KW-0012">Acyltransferase</keyword>
<dbReference type="InterPro" id="IPR001451">
    <property type="entry name" value="Hexapep"/>
</dbReference>
<gene>
    <name evidence="3" type="ORF">KAK03_03990</name>
</gene>
<dbReference type="CDD" id="cd04647">
    <property type="entry name" value="LbH_MAT_like"/>
    <property type="match status" value="1"/>
</dbReference>
<accession>A0A940YAV4</accession>
<organism evidence="3 4">
    <name type="scientific">Ideonella alba</name>
    <dbReference type="NCBI Taxonomy" id="2824118"/>
    <lineage>
        <taxon>Bacteria</taxon>
        <taxon>Pseudomonadati</taxon>
        <taxon>Pseudomonadota</taxon>
        <taxon>Betaproteobacteria</taxon>
        <taxon>Burkholderiales</taxon>
        <taxon>Sphaerotilaceae</taxon>
        <taxon>Ideonella</taxon>
    </lineage>
</organism>
<comment type="caution">
    <text evidence="3">The sequence shown here is derived from an EMBL/GenBank/DDBJ whole genome shotgun (WGS) entry which is preliminary data.</text>
</comment>